<proteinExistence type="inferred from homology"/>
<dbReference type="SUPFAM" id="SSF110395">
    <property type="entry name" value="CutC-like"/>
    <property type="match status" value="1"/>
</dbReference>
<evidence type="ECO:0000313" key="3">
    <source>
        <dbReference type="EMBL" id="KAK7110217.1"/>
    </source>
</evidence>
<dbReference type="Proteomes" id="UP001374579">
    <property type="component" value="Unassembled WGS sequence"/>
</dbReference>
<evidence type="ECO:0000313" key="4">
    <source>
        <dbReference type="Proteomes" id="UP001374579"/>
    </source>
</evidence>
<accession>A0AAN9BRC8</accession>
<dbReference type="AlphaFoldDB" id="A0AAN9BRC8"/>
<dbReference type="HAMAP" id="MF_00795">
    <property type="entry name" value="CutC"/>
    <property type="match status" value="1"/>
</dbReference>
<dbReference type="GO" id="GO:0005507">
    <property type="term" value="F:copper ion binding"/>
    <property type="evidence" value="ECO:0007669"/>
    <property type="project" value="TreeGrafter"/>
</dbReference>
<evidence type="ECO:0000256" key="2">
    <source>
        <dbReference type="ARBA" id="ARBA00019014"/>
    </source>
</evidence>
<dbReference type="EMBL" id="JBAMIC010000003">
    <property type="protein sequence ID" value="KAK7110217.1"/>
    <property type="molecule type" value="Genomic_DNA"/>
</dbReference>
<dbReference type="Gene3D" id="3.20.20.380">
    <property type="entry name" value="Copper homeostasis (CutC) domain"/>
    <property type="match status" value="1"/>
</dbReference>
<comment type="caution">
    <text evidence="3">The sequence shown here is derived from an EMBL/GenBank/DDBJ whole genome shotgun (WGS) entry which is preliminary data.</text>
</comment>
<name>A0AAN9BRC8_9CAEN</name>
<reference evidence="3 4" key="1">
    <citation type="submission" date="2024-02" db="EMBL/GenBank/DDBJ databases">
        <title>Chromosome-scale genome assembly of the rough periwinkle Littorina saxatilis.</title>
        <authorList>
            <person name="De Jode A."/>
            <person name="Faria R."/>
            <person name="Formenti G."/>
            <person name="Sims Y."/>
            <person name="Smith T.P."/>
            <person name="Tracey A."/>
            <person name="Wood J.M.D."/>
            <person name="Zagrodzka Z.B."/>
            <person name="Johannesson K."/>
            <person name="Butlin R.K."/>
            <person name="Leder E.H."/>
        </authorList>
    </citation>
    <scope>NUCLEOTIDE SEQUENCE [LARGE SCALE GENOMIC DNA]</scope>
    <source>
        <strain evidence="3">Snail1</strain>
        <tissue evidence="3">Muscle</tissue>
    </source>
</reference>
<dbReference type="FunFam" id="3.20.20.380:FF:000001">
    <property type="entry name" value="Copper homeostasis protein CutC"/>
    <property type="match status" value="1"/>
</dbReference>
<evidence type="ECO:0000256" key="1">
    <source>
        <dbReference type="ARBA" id="ARBA00007768"/>
    </source>
</evidence>
<dbReference type="Pfam" id="PF03932">
    <property type="entry name" value="CutC"/>
    <property type="match status" value="1"/>
</dbReference>
<comment type="similarity">
    <text evidence="1">Belongs to the CutC family.</text>
</comment>
<protein>
    <recommendedName>
        <fullName evidence="2">Copper homeostasis protein cutC homolog</fullName>
    </recommendedName>
</protein>
<dbReference type="InterPro" id="IPR036822">
    <property type="entry name" value="CutC-like_dom_sf"/>
</dbReference>
<sequence length="249" mass="26876">MEVCVESVTSAVNAEKGGANRLELCSNLLEGGTTPSIGLLTVVKSRVQIPIMVMIRPRGGDFLYTDAEIEVMKTDLKLLKQAGADGFVFGFLDIDGCIDVEKCKDFKELASPLPVTFSRAVDMSSNIFSSLHTLIELKIERVLTSGGSATALDGAPIIEKMVKESRGLITVIPGGGINEDNLERILALGVREFHCSARIQQDSEMLYQRSGIALGGTLSPPQFGRKIASVMKVRNMVNKAGMHWDSSCP</sequence>
<dbReference type="PANTHER" id="PTHR12598:SF0">
    <property type="entry name" value="COPPER HOMEOSTASIS PROTEIN CUTC HOMOLOG"/>
    <property type="match status" value="1"/>
</dbReference>
<dbReference type="InterPro" id="IPR005627">
    <property type="entry name" value="CutC-like"/>
</dbReference>
<dbReference type="PANTHER" id="PTHR12598">
    <property type="entry name" value="COPPER HOMEOSTASIS PROTEIN CUTC"/>
    <property type="match status" value="1"/>
</dbReference>
<organism evidence="3 4">
    <name type="scientific">Littorina saxatilis</name>
    <dbReference type="NCBI Taxonomy" id="31220"/>
    <lineage>
        <taxon>Eukaryota</taxon>
        <taxon>Metazoa</taxon>
        <taxon>Spiralia</taxon>
        <taxon>Lophotrochozoa</taxon>
        <taxon>Mollusca</taxon>
        <taxon>Gastropoda</taxon>
        <taxon>Caenogastropoda</taxon>
        <taxon>Littorinimorpha</taxon>
        <taxon>Littorinoidea</taxon>
        <taxon>Littorinidae</taxon>
        <taxon>Littorina</taxon>
    </lineage>
</organism>
<keyword evidence="4" id="KW-1185">Reference proteome</keyword>
<gene>
    <name evidence="3" type="ORF">V1264_014132</name>
</gene>